<evidence type="ECO:0000256" key="11">
    <source>
        <dbReference type="ARBA" id="ARBA00025614"/>
    </source>
</evidence>
<evidence type="ECO:0000256" key="9">
    <source>
        <dbReference type="ARBA" id="ARBA00023310"/>
    </source>
</evidence>
<dbReference type="EMBL" id="JAVDRD010000001">
    <property type="protein sequence ID" value="MDR6509264.1"/>
    <property type="molecule type" value="Genomic_DNA"/>
</dbReference>
<evidence type="ECO:0000256" key="6">
    <source>
        <dbReference type="ARBA" id="ARBA00022989"/>
    </source>
</evidence>
<dbReference type="HAMAP" id="MF_01398">
    <property type="entry name" value="ATP_synth_b_bprime"/>
    <property type="match status" value="1"/>
</dbReference>
<keyword evidence="2 13" id="KW-0813">Transport</keyword>
<comment type="similarity">
    <text evidence="1 13 14">Belongs to the ATPase B chain family.</text>
</comment>
<evidence type="ECO:0000256" key="10">
    <source>
        <dbReference type="ARBA" id="ARBA00025198"/>
    </source>
</evidence>
<dbReference type="RefSeq" id="WP_022677865.1">
    <property type="nucleotide sequence ID" value="NZ_CP140000.1"/>
</dbReference>
<keyword evidence="13" id="KW-1003">Cell membrane</keyword>
<evidence type="ECO:0000256" key="8">
    <source>
        <dbReference type="ARBA" id="ARBA00023136"/>
    </source>
</evidence>
<keyword evidence="9 13" id="KW-0066">ATP synthesis</keyword>
<reference evidence="15 16" key="1">
    <citation type="submission" date="2023-07" db="EMBL/GenBank/DDBJ databases">
        <title>Sorghum-associated microbial communities from plants grown in Nebraska, USA.</title>
        <authorList>
            <person name="Schachtman D."/>
        </authorList>
    </citation>
    <scope>NUCLEOTIDE SEQUENCE [LARGE SCALE GENOMIC DNA]</scope>
    <source>
        <strain evidence="15 16">DS1027</strain>
    </source>
</reference>
<dbReference type="InterPro" id="IPR050059">
    <property type="entry name" value="ATP_synthase_B_chain"/>
</dbReference>
<dbReference type="PANTHER" id="PTHR33445:SF1">
    <property type="entry name" value="ATP SYNTHASE SUBUNIT B"/>
    <property type="match status" value="1"/>
</dbReference>
<comment type="subunit">
    <text evidence="13">F-type ATPases have 2 components, F(1) - the catalytic core - and F(0) - the membrane proton channel. F(1) has five subunits: alpha(3), beta(3), gamma(1), delta(1), epsilon(1). F(0) has three main subunits: a(1), b(2) and c(10-14). The alpha and beta chains form an alternating ring which encloses part of the gamma chain. F(1) is attached to F(0) by a central stalk formed by the gamma and epsilon chains, while a peripheral stalk is formed by the delta and b chains.</text>
</comment>
<organism evidence="15 16">
    <name type="scientific">Novosphingobium capsulatum</name>
    <dbReference type="NCBI Taxonomy" id="13688"/>
    <lineage>
        <taxon>Bacteria</taxon>
        <taxon>Pseudomonadati</taxon>
        <taxon>Pseudomonadota</taxon>
        <taxon>Alphaproteobacteria</taxon>
        <taxon>Sphingomonadales</taxon>
        <taxon>Sphingomonadaceae</taxon>
        <taxon>Novosphingobium</taxon>
    </lineage>
</organism>
<evidence type="ECO:0000313" key="15">
    <source>
        <dbReference type="EMBL" id="MDR6509264.1"/>
    </source>
</evidence>
<keyword evidence="5 13" id="KW-0375">Hydrogen ion transport</keyword>
<sequence length="164" mass="16891">MPQIAQLAATYASQIFWLLVCFGLVFFVIGRGMLPGVVSTIDQRNKQIADDLGAAEAARAAADAEEQAWRIAEGKQRAQAHDLIAAAKAEAARNTQAALDAASARIEETTAAAEARIAAARAAAQGEVQDVAAQAAQDIVSRLAGLSVSAEDARGAVQGVLAHG</sequence>
<dbReference type="Pfam" id="PF00430">
    <property type="entry name" value="ATP-synt_B"/>
    <property type="match status" value="1"/>
</dbReference>
<evidence type="ECO:0000256" key="7">
    <source>
        <dbReference type="ARBA" id="ARBA00023065"/>
    </source>
</evidence>
<keyword evidence="3 13" id="KW-0138">CF(0)</keyword>
<keyword evidence="7 13" id="KW-0406">Ion transport</keyword>
<name>A0ABU1MFZ0_9SPHN</name>
<comment type="function">
    <text evidence="10 13">F(1)F(0) ATP synthase produces ATP from ADP in the presence of a proton or sodium gradient. F-type ATPases consist of two structural domains, F(1) containing the extramembraneous catalytic core and F(0) containing the membrane proton channel, linked together by a central stalk and a peripheral stalk. During catalysis, ATP synthesis in the catalytic domain of F(1) is coupled via a rotary mechanism of the central stalk subunits to proton translocation.</text>
</comment>
<evidence type="ECO:0000256" key="2">
    <source>
        <dbReference type="ARBA" id="ARBA00022448"/>
    </source>
</evidence>
<keyword evidence="6 13" id="KW-1133">Transmembrane helix</keyword>
<comment type="subcellular location">
    <subcellularLocation>
        <location evidence="13">Cell membrane</location>
        <topology evidence="13">Single-pass membrane protein</topology>
    </subcellularLocation>
    <subcellularLocation>
        <location evidence="12">Endomembrane system</location>
        <topology evidence="12">Single-pass membrane protein</topology>
    </subcellularLocation>
</comment>
<comment type="function">
    <text evidence="11">Component of the F(0) channel, it forms part of the peripheral stalk, linking F(1) to F(0). The b'-subunit is a diverged and duplicated form of b found in plants and photosynthetic bacteria.</text>
</comment>
<evidence type="ECO:0000256" key="1">
    <source>
        <dbReference type="ARBA" id="ARBA00005513"/>
    </source>
</evidence>
<evidence type="ECO:0000256" key="5">
    <source>
        <dbReference type="ARBA" id="ARBA00022781"/>
    </source>
</evidence>
<proteinExistence type="inferred from homology"/>
<dbReference type="Proteomes" id="UP001184150">
    <property type="component" value="Unassembled WGS sequence"/>
</dbReference>
<dbReference type="PANTHER" id="PTHR33445">
    <property type="entry name" value="ATP SYNTHASE SUBUNIT B', CHLOROPLASTIC"/>
    <property type="match status" value="1"/>
</dbReference>
<protein>
    <recommendedName>
        <fullName evidence="13">ATP synthase subunit b</fullName>
    </recommendedName>
    <alternativeName>
        <fullName evidence="13">ATP synthase F(0) sector subunit b</fullName>
    </alternativeName>
    <alternativeName>
        <fullName evidence="13">ATPase subunit I</fullName>
    </alternativeName>
    <alternativeName>
        <fullName evidence="13">F-type ATPase subunit b</fullName>
        <shortName evidence="13">F-ATPase subunit b</shortName>
    </alternativeName>
</protein>
<keyword evidence="16" id="KW-1185">Reference proteome</keyword>
<evidence type="ECO:0000256" key="12">
    <source>
        <dbReference type="ARBA" id="ARBA00037847"/>
    </source>
</evidence>
<accession>A0ABU1MFZ0</accession>
<evidence type="ECO:0000256" key="13">
    <source>
        <dbReference type="HAMAP-Rule" id="MF_01398"/>
    </source>
</evidence>
<evidence type="ECO:0000313" key="16">
    <source>
        <dbReference type="Proteomes" id="UP001184150"/>
    </source>
</evidence>
<evidence type="ECO:0000256" key="14">
    <source>
        <dbReference type="RuleBase" id="RU003848"/>
    </source>
</evidence>
<feature type="transmembrane region" description="Helical" evidence="13">
    <location>
        <begin position="15"/>
        <end position="34"/>
    </location>
</feature>
<gene>
    <name evidence="13" type="primary">atpF</name>
    <name evidence="15" type="ORF">J2792_000104</name>
</gene>
<keyword evidence="8 13" id="KW-0472">Membrane</keyword>
<keyword evidence="4 13" id="KW-0812">Transmembrane</keyword>
<evidence type="ECO:0000256" key="4">
    <source>
        <dbReference type="ARBA" id="ARBA00022692"/>
    </source>
</evidence>
<dbReference type="InterPro" id="IPR002146">
    <property type="entry name" value="ATP_synth_b/b'su_bac/chlpt"/>
</dbReference>
<evidence type="ECO:0000256" key="3">
    <source>
        <dbReference type="ARBA" id="ARBA00022547"/>
    </source>
</evidence>
<comment type="caution">
    <text evidence="15">The sequence shown here is derived from an EMBL/GenBank/DDBJ whole genome shotgun (WGS) entry which is preliminary data.</text>
</comment>